<dbReference type="AlphaFoldDB" id="A0A7S0MEJ9"/>
<dbReference type="EMBL" id="HBEZ01027525">
    <property type="protein sequence ID" value="CAD8637518.1"/>
    <property type="molecule type" value="Transcribed_RNA"/>
</dbReference>
<evidence type="ECO:0000313" key="2">
    <source>
        <dbReference type="EMBL" id="CAD8637518.1"/>
    </source>
</evidence>
<evidence type="ECO:0000256" key="1">
    <source>
        <dbReference type="SAM" id="Coils"/>
    </source>
</evidence>
<keyword evidence="1" id="KW-0175">Coiled coil</keyword>
<reference evidence="2" key="1">
    <citation type="submission" date="2021-01" db="EMBL/GenBank/DDBJ databases">
        <authorList>
            <person name="Corre E."/>
            <person name="Pelletier E."/>
            <person name="Niang G."/>
            <person name="Scheremetjew M."/>
            <person name="Finn R."/>
            <person name="Kale V."/>
            <person name="Holt S."/>
            <person name="Cochrane G."/>
            <person name="Meng A."/>
            <person name="Brown T."/>
            <person name="Cohen L."/>
        </authorList>
    </citation>
    <scope>NUCLEOTIDE SEQUENCE</scope>
    <source>
        <strain evidence="2">CCAP979/52</strain>
    </source>
</reference>
<name>A0A7S0MEJ9_9CRYP</name>
<proteinExistence type="predicted"/>
<gene>
    <name evidence="2" type="ORF">CCUR1050_LOCUS15202</name>
</gene>
<accession>A0A7S0MEJ9</accession>
<feature type="coiled-coil region" evidence="1">
    <location>
        <begin position="52"/>
        <end position="86"/>
    </location>
</feature>
<sequence length="431" mass="48755">MGDESAAFRKQILELELQFSAYLSEIKDCTTESRKTELKYLVEACKVRLVALKESEQHAYAYAEDRRKLENELREVKKRKVMTADALKYCEETAKPKFELELKLLDIDEQALLSQVQGPPPAPCGVISELNAVNAANISSLMTQLHKFLLEHASSSRSASKMGTDEWTTYKEKLNLTLRFAKGSESQDLLLDKGKAPFWEGLREDDPKSVKKYMALISEKIEARFPSLIALDVKSLNLKFQAPDIRKLCGRSDVAITPKMFGKAEWKSGILIGIELKTVIDLSDFIQAQIGCLLISSNSQFPALQLLTDLNNGGAAYYLQQTGEEKLVLECRVFKSMDELWEFAFSFLSSFPSDVFNGIVSDYPETHCSEVVIKKFKLSDRQPAARVLRDLMDSIEAQNERLEVQYSSVDDYIDEAYCLEGAFSPVRSYFN</sequence>
<organism evidence="2">
    <name type="scientific">Cryptomonas curvata</name>
    <dbReference type="NCBI Taxonomy" id="233186"/>
    <lineage>
        <taxon>Eukaryota</taxon>
        <taxon>Cryptophyceae</taxon>
        <taxon>Cryptomonadales</taxon>
        <taxon>Cryptomonadaceae</taxon>
        <taxon>Cryptomonas</taxon>
    </lineage>
</organism>
<protein>
    <submittedName>
        <fullName evidence="2">Uncharacterized protein</fullName>
    </submittedName>
</protein>